<proteinExistence type="predicted"/>
<evidence type="ECO:0008006" key="3">
    <source>
        <dbReference type="Google" id="ProtNLM"/>
    </source>
</evidence>
<evidence type="ECO:0000313" key="1">
    <source>
        <dbReference type="EMBL" id="MEI5986352.1"/>
    </source>
</evidence>
<evidence type="ECO:0000313" key="2">
    <source>
        <dbReference type="Proteomes" id="UP001363035"/>
    </source>
</evidence>
<name>A0ABU8IA12_9SPHI</name>
<sequence>MEETVVVDSSALLKDSIEMLSDTSDEITDDDMQVGTSVEAAILEGKLILPLTYRFLNDDDRISKILNATWLAIYKEKGAYHIGKVAYKITEEAEEPCSGLPTETIEPDKNALAYVDLKSLKTGLLDSIAFNERIIQPDSPFKFSYNGHVYELKANGKYFRDVDDTSSEHYSLNLYKDGKYVRNLIKQSEYNDTFTAIKLIADFDGDKEPDFLISSPRHYEEERYMLILSGQHDVFEGNMVFDC</sequence>
<dbReference type="EMBL" id="JAYLLN010000055">
    <property type="protein sequence ID" value="MEI5986352.1"/>
    <property type="molecule type" value="Genomic_DNA"/>
</dbReference>
<organism evidence="1 2">
    <name type="scientific">Sphingobacterium tenebrionis</name>
    <dbReference type="NCBI Taxonomy" id="3111775"/>
    <lineage>
        <taxon>Bacteria</taxon>
        <taxon>Pseudomonadati</taxon>
        <taxon>Bacteroidota</taxon>
        <taxon>Sphingobacteriia</taxon>
        <taxon>Sphingobacteriales</taxon>
        <taxon>Sphingobacteriaceae</taxon>
        <taxon>Sphingobacterium</taxon>
    </lineage>
</organism>
<gene>
    <name evidence="1" type="ORF">VJ786_15720</name>
</gene>
<comment type="caution">
    <text evidence="1">The sequence shown here is derived from an EMBL/GenBank/DDBJ whole genome shotgun (WGS) entry which is preliminary data.</text>
</comment>
<keyword evidence="2" id="KW-1185">Reference proteome</keyword>
<reference evidence="1 2" key="1">
    <citation type="submission" date="2024-01" db="EMBL/GenBank/DDBJ databases">
        <title>Sphingobacterium tenebrionis sp. nov., a novel endophyte isolated from tenebrio molitor intestines.</title>
        <authorList>
            <person name="Zhang C."/>
        </authorList>
    </citation>
    <scope>NUCLEOTIDE SEQUENCE [LARGE SCALE GENOMIC DNA]</scope>
    <source>
        <strain evidence="1 2">PU5-4</strain>
    </source>
</reference>
<protein>
    <recommendedName>
        <fullName evidence="3">VCBS repeat-containing protein</fullName>
    </recommendedName>
</protein>
<accession>A0ABU8IA12</accession>
<dbReference type="RefSeq" id="WP_336558018.1">
    <property type="nucleotide sequence ID" value="NZ_JAYLLN010000055.1"/>
</dbReference>
<dbReference type="Proteomes" id="UP001363035">
    <property type="component" value="Unassembled WGS sequence"/>
</dbReference>